<dbReference type="InterPro" id="IPR002110">
    <property type="entry name" value="Ankyrin_rpt"/>
</dbReference>
<gene>
    <name evidence="5" type="ORF">QE152_g23039</name>
</gene>
<feature type="compositionally biased region" description="Polar residues" evidence="4">
    <location>
        <begin position="220"/>
        <end position="245"/>
    </location>
</feature>
<dbReference type="PRINTS" id="PR01415">
    <property type="entry name" value="ANKYRIN"/>
</dbReference>
<feature type="repeat" description="ANK" evidence="3">
    <location>
        <begin position="150"/>
        <end position="182"/>
    </location>
</feature>
<evidence type="ECO:0000256" key="3">
    <source>
        <dbReference type="PROSITE-ProRule" id="PRU00023"/>
    </source>
</evidence>
<comment type="caution">
    <text evidence="5">The sequence shown here is derived from an EMBL/GenBank/DDBJ whole genome shotgun (WGS) entry which is preliminary data.</text>
</comment>
<dbReference type="SMART" id="SM00248">
    <property type="entry name" value="ANK"/>
    <property type="match status" value="5"/>
</dbReference>
<dbReference type="Pfam" id="PF00023">
    <property type="entry name" value="Ank"/>
    <property type="match status" value="1"/>
</dbReference>
<dbReference type="PROSITE" id="PS50088">
    <property type="entry name" value="ANK_REPEAT"/>
    <property type="match status" value="3"/>
</dbReference>
<evidence type="ECO:0000256" key="4">
    <source>
        <dbReference type="SAM" id="MobiDB-lite"/>
    </source>
</evidence>
<evidence type="ECO:0000256" key="2">
    <source>
        <dbReference type="ARBA" id="ARBA00023043"/>
    </source>
</evidence>
<protein>
    <submittedName>
        <fullName evidence="5">Ankyrin repeats (3 copies)</fullName>
    </submittedName>
</protein>
<evidence type="ECO:0000313" key="6">
    <source>
        <dbReference type="Proteomes" id="UP001458880"/>
    </source>
</evidence>
<evidence type="ECO:0000256" key="1">
    <source>
        <dbReference type="ARBA" id="ARBA00022737"/>
    </source>
</evidence>
<feature type="repeat" description="ANK" evidence="3">
    <location>
        <begin position="14"/>
        <end position="46"/>
    </location>
</feature>
<dbReference type="Pfam" id="PF12796">
    <property type="entry name" value="Ank_2"/>
    <property type="match status" value="1"/>
</dbReference>
<dbReference type="Proteomes" id="UP001458880">
    <property type="component" value="Unassembled WGS sequence"/>
</dbReference>
<dbReference type="Gene3D" id="1.25.40.20">
    <property type="entry name" value="Ankyrin repeat-containing domain"/>
    <property type="match status" value="1"/>
</dbReference>
<dbReference type="AlphaFoldDB" id="A0AAW1KIM0"/>
<feature type="region of interest" description="Disordered" evidence="4">
    <location>
        <begin position="194"/>
        <end position="277"/>
    </location>
</feature>
<keyword evidence="1" id="KW-0677">Repeat</keyword>
<keyword evidence="6" id="KW-1185">Reference proteome</keyword>
<organism evidence="5 6">
    <name type="scientific">Popillia japonica</name>
    <name type="common">Japanese beetle</name>
    <dbReference type="NCBI Taxonomy" id="7064"/>
    <lineage>
        <taxon>Eukaryota</taxon>
        <taxon>Metazoa</taxon>
        <taxon>Ecdysozoa</taxon>
        <taxon>Arthropoda</taxon>
        <taxon>Hexapoda</taxon>
        <taxon>Insecta</taxon>
        <taxon>Pterygota</taxon>
        <taxon>Neoptera</taxon>
        <taxon>Endopterygota</taxon>
        <taxon>Coleoptera</taxon>
        <taxon>Polyphaga</taxon>
        <taxon>Scarabaeiformia</taxon>
        <taxon>Scarabaeidae</taxon>
        <taxon>Rutelinae</taxon>
        <taxon>Popillia</taxon>
    </lineage>
</organism>
<sequence length="392" mass="44232">MAETGDYYSQFDEDKNTDLHYAAAHNNIDEVKELLEKTYKIDSENCLGWTPLMMAARNGNLEIVKLLIDYKADATKKNAYGASVFLVSVASGDLPTVTFLLQHLLNGGVSRQSIEAVLSPYVIAVLFEHDHIIQVLLKNSFNINAATPMTGMTPIMFAASMRNEQRYGWLIANGADPTVTNVNNQSASSISLVKQWKRMSRGPQMNQQQHQDFQKHNRQQRTSTFNSQHSCHLHSSQNAGTQDSGSFEHSDQHQHQHDQHQHDHHPQYPSPQFPQSSLPLIYISPQPTFINPLTPNDIHRMRKSSGFQVPFCVLSPSFSPIQPQYAFPPSQVFFPADFDPSSIPVSPTPNVISPDNSFLNHNFYQAHMSPFYGYNFPQQYGTNMESGSHHNM</sequence>
<dbReference type="PROSITE" id="PS50297">
    <property type="entry name" value="ANK_REP_REGION"/>
    <property type="match status" value="1"/>
</dbReference>
<evidence type="ECO:0000313" key="5">
    <source>
        <dbReference type="EMBL" id="KAK9718644.1"/>
    </source>
</evidence>
<keyword evidence="2 3" id="KW-0040">ANK repeat</keyword>
<dbReference type="EMBL" id="JASPKY010000226">
    <property type="protein sequence ID" value="KAK9718644.1"/>
    <property type="molecule type" value="Genomic_DNA"/>
</dbReference>
<name>A0AAW1KIM0_POPJA</name>
<dbReference type="InterPro" id="IPR036770">
    <property type="entry name" value="Ankyrin_rpt-contain_sf"/>
</dbReference>
<accession>A0AAW1KIM0</accession>
<dbReference type="PANTHER" id="PTHR24171:SF9">
    <property type="entry name" value="ANKYRIN REPEAT DOMAIN-CONTAINING PROTEIN 39"/>
    <property type="match status" value="1"/>
</dbReference>
<proteinExistence type="predicted"/>
<feature type="repeat" description="ANK" evidence="3">
    <location>
        <begin position="47"/>
        <end position="79"/>
    </location>
</feature>
<reference evidence="5 6" key="1">
    <citation type="journal article" date="2024" name="BMC Genomics">
        <title>De novo assembly and annotation of Popillia japonica's genome with initial clues to its potential as an invasive pest.</title>
        <authorList>
            <person name="Cucini C."/>
            <person name="Boschi S."/>
            <person name="Funari R."/>
            <person name="Cardaioli E."/>
            <person name="Iannotti N."/>
            <person name="Marturano G."/>
            <person name="Paoli F."/>
            <person name="Bruttini M."/>
            <person name="Carapelli A."/>
            <person name="Frati F."/>
            <person name="Nardi F."/>
        </authorList>
    </citation>
    <scope>NUCLEOTIDE SEQUENCE [LARGE SCALE GENOMIC DNA]</scope>
    <source>
        <strain evidence="5">DMR45628</strain>
    </source>
</reference>
<feature type="compositionally biased region" description="Basic and acidic residues" evidence="4">
    <location>
        <begin position="246"/>
        <end position="266"/>
    </location>
</feature>
<dbReference type="PANTHER" id="PTHR24171">
    <property type="entry name" value="ANKYRIN REPEAT DOMAIN-CONTAINING PROTEIN 39-RELATED"/>
    <property type="match status" value="1"/>
</dbReference>
<dbReference type="SUPFAM" id="SSF48403">
    <property type="entry name" value="Ankyrin repeat"/>
    <property type="match status" value="1"/>
</dbReference>